<protein>
    <submittedName>
        <fullName evidence="3">Uncharacterized protein</fullName>
    </submittedName>
</protein>
<feature type="coiled-coil region" evidence="1">
    <location>
        <begin position="5"/>
        <end position="174"/>
    </location>
</feature>
<comment type="caution">
    <text evidence="3">The sequence shown here is derived from an EMBL/GenBank/DDBJ whole genome shotgun (WGS) entry which is preliminary data.</text>
</comment>
<feature type="region of interest" description="Disordered" evidence="2">
    <location>
        <begin position="287"/>
        <end position="324"/>
    </location>
</feature>
<keyword evidence="1" id="KW-0175">Coiled coil</keyword>
<evidence type="ECO:0000313" key="4">
    <source>
        <dbReference type="Proteomes" id="UP001489004"/>
    </source>
</evidence>
<reference evidence="3 4" key="1">
    <citation type="journal article" date="2024" name="Nat. Commun.">
        <title>Phylogenomics reveals the evolutionary origins of lichenization in chlorophyte algae.</title>
        <authorList>
            <person name="Puginier C."/>
            <person name="Libourel C."/>
            <person name="Otte J."/>
            <person name="Skaloud P."/>
            <person name="Haon M."/>
            <person name="Grisel S."/>
            <person name="Petersen M."/>
            <person name="Berrin J.G."/>
            <person name="Delaux P.M."/>
            <person name="Dal Grande F."/>
            <person name="Keller J."/>
        </authorList>
    </citation>
    <scope>NUCLEOTIDE SEQUENCE [LARGE SCALE GENOMIC DNA]</scope>
    <source>
        <strain evidence="3 4">SAG 2043</strain>
    </source>
</reference>
<evidence type="ECO:0000256" key="1">
    <source>
        <dbReference type="SAM" id="Coils"/>
    </source>
</evidence>
<dbReference type="EMBL" id="JALJOR010000001">
    <property type="protein sequence ID" value="KAK9830176.1"/>
    <property type="molecule type" value="Genomic_DNA"/>
</dbReference>
<gene>
    <name evidence="3" type="ORF">WJX72_010143</name>
</gene>
<accession>A0AAW1R8Q7</accession>
<keyword evidence="4" id="KW-1185">Reference proteome</keyword>
<dbReference type="Proteomes" id="UP001489004">
    <property type="component" value="Unassembled WGS sequence"/>
</dbReference>
<proteinExistence type="predicted"/>
<organism evidence="3 4">
    <name type="scientific">[Myrmecia] bisecta</name>
    <dbReference type="NCBI Taxonomy" id="41462"/>
    <lineage>
        <taxon>Eukaryota</taxon>
        <taxon>Viridiplantae</taxon>
        <taxon>Chlorophyta</taxon>
        <taxon>core chlorophytes</taxon>
        <taxon>Trebouxiophyceae</taxon>
        <taxon>Trebouxiales</taxon>
        <taxon>Trebouxiaceae</taxon>
        <taxon>Myrmecia</taxon>
    </lineage>
</organism>
<dbReference type="AlphaFoldDB" id="A0AAW1R8Q7"/>
<evidence type="ECO:0000256" key="2">
    <source>
        <dbReference type="SAM" id="MobiDB-lite"/>
    </source>
</evidence>
<sequence>MQTQKDAAEERAAALQLRAESAEGELEAVTAEEQAEKLHALQAELDTSYENLKASEEHAMKLEEDVAFAREASEMTANEQVAAMQARLDQAEQEAEYHRHLAERSENVMLEMQRLADDNKLLTVRMKQMEIDIKELTNTSGLGHNNSKQKIQYHLRLKQELEEMRHECMLLLRERFNLEQCVRYLAVRASLPFQQEAQAEFAALGRSPLEKNPLQPSSLMKHHLFATPISRRSMMLAGRGRRAAEEGSGTTWQSKADIQAAIESAVTHTAESLQDILDEANGAFRDVGKENTRHTPPKGEPGLTDQEDMYTPAPAGAAGCGDGRPDEAGVEARIVARIAQICSPGRKTRTSRLMQAAGKGDVNGTAVKPRMPLLDANLHEDHLETASLISATPSLRSLGRHATSSAWK</sequence>
<evidence type="ECO:0000313" key="3">
    <source>
        <dbReference type="EMBL" id="KAK9830176.1"/>
    </source>
</evidence>
<name>A0AAW1R8Q7_9CHLO</name>